<dbReference type="InterPro" id="IPR012334">
    <property type="entry name" value="Pectin_lyas_fold"/>
</dbReference>
<feature type="non-terminal residue" evidence="2">
    <location>
        <position position="1"/>
    </location>
</feature>
<name>X1QPC3_9ZZZZ</name>
<dbReference type="InterPro" id="IPR039448">
    <property type="entry name" value="Beta_helix"/>
</dbReference>
<evidence type="ECO:0000259" key="1">
    <source>
        <dbReference type="Pfam" id="PF13229"/>
    </source>
</evidence>
<gene>
    <name evidence="2" type="ORF">S06H3_48865</name>
</gene>
<dbReference type="Pfam" id="PF13229">
    <property type="entry name" value="Beta_helix"/>
    <property type="match status" value="1"/>
</dbReference>
<dbReference type="EMBL" id="BARV01030802">
    <property type="protein sequence ID" value="GAI45119.1"/>
    <property type="molecule type" value="Genomic_DNA"/>
</dbReference>
<evidence type="ECO:0000313" key="2">
    <source>
        <dbReference type="EMBL" id="GAI45119.1"/>
    </source>
</evidence>
<protein>
    <recommendedName>
        <fullName evidence="1">Right handed beta helix domain-containing protein</fullName>
    </recommendedName>
</protein>
<proteinExistence type="predicted"/>
<accession>X1QPC3</accession>
<comment type="caution">
    <text evidence="2">The sequence shown here is derived from an EMBL/GenBank/DDBJ whole genome shotgun (WGS) entry which is preliminary data.</text>
</comment>
<dbReference type="AlphaFoldDB" id="X1QPC3"/>
<dbReference type="InterPro" id="IPR006626">
    <property type="entry name" value="PbH1"/>
</dbReference>
<dbReference type="Gene3D" id="2.160.20.10">
    <property type="entry name" value="Single-stranded right-handed beta-helix, Pectin lyase-like"/>
    <property type="match status" value="1"/>
</dbReference>
<feature type="domain" description="Right handed beta helix" evidence="1">
    <location>
        <begin position="2"/>
        <end position="76"/>
    </location>
</feature>
<dbReference type="SMART" id="SM00710">
    <property type="entry name" value="PbH1"/>
    <property type="match status" value="2"/>
</dbReference>
<organism evidence="2">
    <name type="scientific">marine sediment metagenome</name>
    <dbReference type="NCBI Taxonomy" id="412755"/>
    <lineage>
        <taxon>unclassified sequences</taxon>
        <taxon>metagenomes</taxon>
        <taxon>ecological metagenomes</taxon>
    </lineage>
</organism>
<dbReference type="InterPro" id="IPR011050">
    <property type="entry name" value="Pectin_lyase_fold/virulence"/>
</dbReference>
<dbReference type="SUPFAM" id="SSF51126">
    <property type="entry name" value="Pectin lyase-like"/>
    <property type="match status" value="1"/>
</dbReference>
<sequence>VSGNQILNANWHGIWVGPYTSDNIIIKDNIIRAGATHRHGIYIDSEPTNVFVLNNIILNVSGSGVEIYMEDANNVTCSGNVNFVTENSGTGTVANGDTDTGNIAHGLAYTPDTGDFTIVPTNSMGAATKFYVGGIDGTNFVIYVDADPTATTATFAWSVRRR</sequence>
<reference evidence="2" key="1">
    <citation type="journal article" date="2014" name="Front. Microbiol.">
        <title>High frequency of phylogenetically diverse reductive dehalogenase-homologous genes in deep subseafloor sedimentary metagenomes.</title>
        <authorList>
            <person name="Kawai M."/>
            <person name="Futagami T."/>
            <person name="Toyoda A."/>
            <person name="Takaki Y."/>
            <person name="Nishi S."/>
            <person name="Hori S."/>
            <person name="Arai W."/>
            <person name="Tsubouchi T."/>
            <person name="Morono Y."/>
            <person name="Uchiyama I."/>
            <person name="Ito T."/>
            <person name="Fujiyama A."/>
            <person name="Inagaki F."/>
            <person name="Takami H."/>
        </authorList>
    </citation>
    <scope>NUCLEOTIDE SEQUENCE</scope>
    <source>
        <strain evidence="2">Expedition CK06-06</strain>
    </source>
</reference>